<evidence type="ECO:0000313" key="3">
    <source>
        <dbReference type="Proteomes" id="UP000321304"/>
    </source>
</evidence>
<proteinExistence type="predicted"/>
<keyword evidence="3" id="KW-1185">Reference proteome</keyword>
<protein>
    <submittedName>
        <fullName evidence="2">Uncharacterized protein</fullName>
    </submittedName>
</protein>
<name>A0A560KUH7_9BRAD</name>
<sequence length="240" mass="27213">MGLRGTPDPSGYAISMPQTARMQSADFSQSKRNISSAASIQLGYEAIITKILEDQLHSPARSPTTGAETFGNVDSCIHRQAALIKQDLVLKNTERWRAIAVDIFHEYGQLRDGATFSIRINYVQSLYVAEQAMPRRPLLYDFDDFAAWADGLRVAKQPRGVLAIGLSEHQYRRPIVSCDRRQQIAERDTNRGKSAFTLQPRDRCHLYPLRSRFESPQRGEPCGPRNYDEATSKISRRRQV</sequence>
<feature type="region of interest" description="Disordered" evidence="1">
    <location>
        <begin position="215"/>
        <end position="240"/>
    </location>
</feature>
<dbReference type="AlphaFoldDB" id="A0A560KUH7"/>
<reference evidence="2 3" key="1">
    <citation type="submission" date="2019-06" db="EMBL/GenBank/DDBJ databases">
        <title>Genomic Encyclopedia of Type Strains, Phase IV (KMG-V): Genome sequencing to study the core and pangenomes of soil and plant-associated prokaryotes.</title>
        <authorList>
            <person name="Whitman W."/>
        </authorList>
    </citation>
    <scope>NUCLEOTIDE SEQUENCE [LARGE SCALE GENOMIC DNA]</scope>
    <source>
        <strain evidence="2 3">BR 10355</strain>
    </source>
</reference>
<accession>A0A560KUH7</accession>
<evidence type="ECO:0000313" key="2">
    <source>
        <dbReference type="EMBL" id="TWB86891.1"/>
    </source>
</evidence>
<dbReference type="Proteomes" id="UP000321304">
    <property type="component" value="Unassembled WGS sequence"/>
</dbReference>
<evidence type="ECO:0000256" key="1">
    <source>
        <dbReference type="SAM" id="MobiDB-lite"/>
    </source>
</evidence>
<comment type="caution">
    <text evidence="2">The sequence shown here is derived from an EMBL/GenBank/DDBJ whole genome shotgun (WGS) entry which is preliminary data.</text>
</comment>
<gene>
    <name evidence="2" type="ORF">FBZ93_12517</name>
</gene>
<dbReference type="EMBL" id="VITY01000025">
    <property type="protein sequence ID" value="TWB86891.1"/>
    <property type="molecule type" value="Genomic_DNA"/>
</dbReference>
<organism evidence="2 3">
    <name type="scientific">Bradyrhizobium macuxiense</name>
    <dbReference type="NCBI Taxonomy" id="1755647"/>
    <lineage>
        <taxon>Bacteria</taxon>
        <taxon>Pseudomonadati</taxon>
        <taxon>Pseudomonadota</taxon>
        <taxon>Alphaproteobacteria</taxon>
        <taxon>Hyphomicrobiales</taxon>
        <taxon>Nitrobacteraceae</taxon>
        <taxon>Bradyrhizobium</taxon>
    </lineage>
</organism>